<feature type="transmembrane region" description="Helical" evidence="1">
    <location>
        <begin position="184"/>
        <end position="200"/>
    </location>
</feature>
<proteinExistence type="predicted"/>
<feature type="transmembrane region" description="Helical" evidence="1">
    <location>
        <begin position="96"/>
        <end position="113"/>
    </location>
</feature>
<keyword evidence="1" id="KW-0812">Transmembrane</keyword>
<sequence length="366" mass="43213">MLGLYEKHQNSTKDFTKVFLFQYVKRYFSTHAVLFVFGLGYAPFLYYVFGENGRDVYYNWRDSKRYRLVWYLPVYLPDRSIETESISKSGWFSQELVNVEFFYYCFYFLGYFFKKMFIHQGKWGVSFIIIISVTSSLLDVFAPGCGNMCDYCLGVGCYLLRLMVCSTVKGKKIIDFAYNKDTKILVIRWTLSILFLYLWLFMSRTIVTVVAHVPFCVFLMFDLIPFPRFTAFWQKVIDEISRLLMPIYIIHHPFLKEAAPRYFPYVTALTQSIENNHSWINAFSSWMYLCLFGMLSYPLWFMQRPLEVLPVWLKSLKDKTHLKNKKQFQIDLVLSFTGLTAAVILIALAQSDVFGHGHVDLLPLWK</sequence>
<keyword evidence="1" id="KW-1133">Transmembrane helix</keyword>
<feature type="transmembrane region" description="Helical" evidence="1">
    <location>
        <begin position="27"/>
        <end position="49"/>
    </location>
</feature>
<dbReference type="Proteomes" id="UP001642409">
    <property type="component" value="Unassembled WGS sequence"/>
</dbReference>
<evidence type="ECO:0000313" key="2">
    <source>
        <dbReference type="EMBL" id="CAI9961849.1"/>
    </source>
</evidence>
<dbReference type="EMBL" id="CATOUU010000945">
    <property type="protein sequence ID" value="CAI9961849.1"/>
    <property type="molecule type" value="Genomic_DNA"/>
</dbReference>
<accession>A0AA86QYA1</accession>
<evidence type="ECO:0000313" key="4">
    <source>
        <dbReference type="Proteomes" id="UP001642409"/>
    </source>
</evidence>
<organism evidence="2">
    <name type="scientific">Hexamita inflata</name>
    <dbReference type="NCBI Taxonomy" id="28002"/>
    <lineage>
        <taxon>Eukaryota</taxon>
        <taxon>Metamonada</taxon>
        <taxon>Diplomonadida</taxon>
        <taxon>Hexamitidae</taxon>
        <taxon>Hexamitinae</taxon>
        <taxon>Hexamita</taxon>
    </lineage>
</organism>
<dbReference type="AlphaFoldDB" id="A0AA86QYA1"/>
<comment type="caution">
    <text evidence="2">The sequence shown here is derived from an EMBL/GenBank/DDBJ whole genome shotgun (WGS) entry which is preliminary data.</text>
</comment>
<dbReference type="EMBL" id="CAXDID020000476">
    <property type="protein sequence ID" value="CAL6095492.1"/>
    <property type="molecule type" value="Genomic_DNA"/>
</dbReference>
<evidence type="ECO:0000313" key="3">
    <source>
        <dbReference type="EMBL" id="CAL6095492.1"/>
    </source>
</evidence>
<protein>
    <submittedName>
        <fullName evidence="2">Uncharacterized protein</fullName>
    </submittedName>
</protein>
<feature type="transmembrane region" description="Helical" evidence="1">
    <location>
        <begin position="125"/>
        <end position="142"/>
    </location>
</feature>
<evidence type="ECO:0000256" key="1">
    <source>
        <dbReference type="SAM" id="Phobius"/>
    </source>
</evidence>
<feature type="transmembrane region" description="Helical" evidence="1">
    <location>
        <begin position="279"/>
        <end position="300"/>
    </location>
</feature>
<reference evidence="3 4" key="2">
    <citation type="submission" date="2024-07" db="EMBL/GenBank/DDBJ databases">
        <authorList>
            <person name="Akdeniz Z."/>
        </authorList>
    </citation>
    <scope>NUCLEOTIDE SEQUENCE [LARGE SCALE GENOMIC DNA]</scope>
</reference>
<feature type="transmembrane region" description="Helical" evidence="1">
    <location>
        <begin position="328"/>
        <end position="348"/>
    </location>
</feature>
<keyword evidence="4" id="KW-1185">Reference proteome</keyword>
<feature type="transmembrane region" description="Helical" evidence="1">
    <location>
        <begin position="206"/>
        <end position="226"/>
    </location>
</feature>
<keyword evidence="1" id="KW-0472">Membrane</keyword>
<reference evidence="2" key="1">
    <citation type="submission" date="2023-06" db="EMBL/GenBank/DDBJ databases">
        <authorList>
            <person name="Kurt Z."/>
        </authorList>
    </citation>
    <scope>NUCLEOTIDE SEQUENCE</scope>
</reference>
<gene>
    <name evidence="2" type="ORF">HINF_LOCUS49494</name>
    <name evidence="3" type="ORF">HINF_LOCUS67974</name>
</gene>
<name>A0AA86QYA1_9EUKA</name>